<gene>
    <name evidence="1" type="ORF">DFR56_11627</name>
</gene>
<dbReference type="RefSeq" id="WP_110396873.1">
    <property type="nucleotide sequence ID" value="NZ_JBHUHB010000001.1"/>
</dbReference>
<keyword evidence="2" id="KW-1185">Reference proteome</keyword>
<dbReference type="EMBL" id="QJJQ01000016">
    <property type="protein sequence ID" value="PXW83348.1"/>
    <property type="molecule type" value="Genomic_DNA"/>
</dbReference>
<name>A0A2V3VRL5_9BACI</name>
<organism evidence="1 2">
    <name type="scientific">Pseudogracilibacillus auburnensis</name>
    <dbReference type="NCBI Taxonomy" id="1494959"/>
    <lineage>
        <taxon>Bacteria</taxon>
        <taxon>Bacillati</taxon>
        <taxon>Bacillota</taxon>
        <taxon>Bacilli</taxon>
        <taxon>Bacillales</taxon>
        <taxon>Bacillaceae</taxon>
        <taxon>Pseudogracilibacillus</taxon>
    </lineage>
</organism>
<accession>A0A2V3VRL5</accession>
<dbReference type="AlphaFoldDB" id="A0A2V3VRL5"/>
<evidence type="ECO:0000313" key="2">
    <source>
        <dbReference type="Proteomes" id="UP000247978"/>
    </source>
</evidence>
<proteinExistence type="predicted"/>
<reference evidence="1 2" key="1">
    <citation type="submission" date="2018-05" db="EMBL/GenBank/DDBJ databases">
        <title>Genomic Encyclopedia of Type Strains, Phase IV (KMG-IV): sequencing the most valuable type-strain genomes for metagenomic binning, comparative biology and taxonomic classification.</title>
        <authorList>
            <person name="Goeker M."/>
        </authorList>
    </citation>
    <scope>NUCLEOTIDE SEQUENCE [LARGE SCALE GENOMIC DNA]</scope>
    <source>
        <strain evidence="1 2">DSM 28556</strain>
    </source>
</reference>
<sequence length="188" mass="21989">MRSPKTYSQWMECFDRLKEGAQDEQIIQLMKQGTIEWTRGVAERMTEVLYQTIKFRIEYASDLFQKELNHSRGNEVLIAKGLLTLRNRLALMYEVAQFNAFPKEVIDSMKKVVTDYAEQTQESLEDSAKADRTGRLKMLIKNNPLTNFNHKHNDSISPEENGSADMNINREISRDNKFGQVRRRVIIR</sequence>
<protein>
    <submittedName>
        <fullName evidence="1">Uncharacterized protein</fullName>
    </submittedName>
</protein>
<dbReference type="Proteomes" id="UP000247978">
    <property type="component" value="Unassembled WGS sequence"/>
</dbReference>
<evidence type="ECO:0000313" key="1">
    <source>
        <dbReference type="EMBL" id="PXW83348.1"/>
    </source>
</evidence>
<comment type="caution">
    <text evidence="1">The sequence shown here is derived from an EMBL/GenBank/DDBJ whole genome shotgun (WGS) entry which is preliminary data.</text>
</comment>